<gene>
    <name evidence="1" type="ORF">ArV1_048</name>
</gene>
<organism evidence="1 2">
    <name type="scientific">Arthrobacter phage vB_ArtM-ArV1</name>
    <dbReference type="NCBI Taxonomy" id="1566993"/>
    <lineage>
        <taxon>Viruses</taxon>
        <taxon>Duplodnaviria</taxon>
        <taxon>Heunggongvirae</taxon>
        <taxon>Uroviricota</taxon>
        <taxon>Caudoviricetes</taxon>
        <taxon>Klausavirus</taxon>
        <taxon>Klausavirus ArV1</taxon>
    </lineage>
</organism>
<dbReference type="GeneID" id="23680889"/>
<dbReference type="OrthoDB" id="28605at10239"/>
<accession>A0A0A7HBU5</accession>
<dbReference type="RefSeq" id="YP_009126082.1">
    <property type="nucleotide sequence ID" value="NC_026606.1"/>
</dbReference>
<sequence length="84" mass="9365">MTEDDIVEDQDQLDALPLGSVVIDSYRAPLNGDVYRSHITNGFVRWFQAGPQGVFVTVCFPAKVLHRTDLPTTTELFLKGLISQ</sequence>
<protein>
    <submittedName>
        <fullName evidence="1">Uncharacterized protein</fullName>
    </submittedName>
</protein>
<dbReference type="EMBL" id="KM879463">
    <property type="protein sequence ID" value="AIZ01736.1"/>
    <property type="molecule type" value="Genomic_DNA"/>
</dbReference>
<name>A0A0A7HBU5_9CAUD</name>
<dbReference type="Proteomes" id="UP000031071">
    <property type="component" value="Segment"/>
</dbReference>
<evidence type="ECO:0000313" key="2">
    <source>
        <dbReference type="Proteomes" id="UP000031071"/>
    </source>
</evidence>
<evidence type="ECO:0000313" key="1">
    <source>
        <dbReference type="EMBL" id="AIZ01736.1"/>
    </source>
</evidence>
<dbReference type="KEGG" id="vg:23680889"/>
<reference evidence="1 2" key="1">
    <citation type="submission" date="2014-10" db="EMBL/GenBank/DDBJ databases">
        <title>Genome of vB_ArtM-ArV1 - first myovirus infecting Arthrobacter sp.</title>
        <authorList>
            <person name="Simoliunas E."/>
            <person name="Kaliniene L."/>
            <person name="Stasilo M."/>
            <person name="Meskys R."/>
        </authorList>
    </citation>
    <scope>NUCLEOTIDE SEQUENCE [LARGE SCALE GENOMIC DNA]</scope>
</reference>
<proteinExistence type="predicted"/>
<keyword evidence="2" id="KW-1185">Reference proteome</keyword>